<feature type="region of interest" description="Disordered" evidence="11">
    <location>
        <begin position="179"/>
        <end position="467"/>
    </location>
</feature>
<dbReference type="Pfam" id="PF04408">
    <property type="entry name" value="WHD_HA2"/>
    <property type="match status" value="1"/>
</dbReference>
<dbReference type="CDD" id="cd18791">
    <property type="entry name" value="SF2_C_RHA"/>
    <property type="match status" value="1"/>
</dbReference>
<evidence type="ECO:0000256" key="9">
    <source>
        <dbReference type="ARBA" id="ARBA00023242"/>
    </source>
</evidence>
<accession>A0A8H3TUK2</accession>
<keyword evidence="15" id="KW-1185">Reference proteome</keyword>
<dbReference type="InterPro" id="IPR011545">
    <property type="entry name" value="DEAD/DEAH_box_helicase_dom"/>
</dbReference>
<dbReference type="Proteomes" id="UP000620104">
    <property type="component" value="Unassembled WGS sequence"/>
</dbReference>
<dbReference type="PROSITE" id="PS00690">
    <property type="entry name" value="DEAH_ATP_HELICASE"/>
    <property type="match status" value="1"/>
</dbReference>
<dbReference type="GO" id="GO:0005730">
    <property type="term" value="C:nucleolus"/>
    <property type="evidence" value="ECO:0007669"/>
    <property type="project" value="UniProtKB-SubCell"/>
</dbReference>
<dbReference type="InterPro" id="IPR011709">
    <property type="entry name" value="DEAD-box_helicase_OB_fold"/>
</dbReference>
<feature type="domain" description="Helicase C-terminal" evidence="13">
    <location>
        <begin position="840"/>
        <end position="1030"/>
    </location>
</feature>
<protein>
    <recommendedName>
        <fullName evidence="3">RNA helicase</fullName>
        <ecNumber evidence="3">3.6.4.13</ecNumber>
    </recommendedName>
</protein>
<dbReference type="PANTHER" id="PTHR18934:SF99">
    <property type="entry name" value="ATP-DEPENDENT RNA HELICASE DHX37-RELATED"/>
    <property type="match status" value="1"/>
</dbReference>
<dbReference type="SMART" id="SM00487">
    <property type="entry name" value="DEXDc"/>
    <property type="match status" value="1"/>
</dbReference>
<keyword evidence="4" id="KW-0547">Nucleotide-binding</keyword>
<keyword evidence="7" id="KW-0067">ATP-binding</keyword>
<organism evidence="14 15">
    <name type="scientific">Naganishia liquefaciens</name>
    <dbReference type="NCBI Taxonomy" id="104408"/>
    <lineage>
        <taxon>Eukaryota</taxon>
        <taxon>Fungi</taxon>
        <taxon>Dikarya</taxon>
        <taxon>Basidiomycota</taxon>
        <taxon>Agaricomycotina</taxon>
        <taxon>Tremellomycetes</taxon>
        <taxon>Filobasidiales</taxon>
        <taxon>Filobasidiaceae</taxon>
        <taxon>Naganishia</taxon>
    </lineage>
</organism>
<dbReference type="Gene3D" id="1.20.120.1080">
    <property type="match status" value="1"/>
</dbReference>
<comment type="catalytic activity">
    <reaction evidence="10">
        <text>ATP + H2O = ADP + phosphate + H(+)</text>
        <dbReference type="Rhea" id="RHEA:13065"/>
        <dbReference type="ChEBI" id="CHEBI:15377"/>
        <dbReference type="ChEBI" id="CHEBI:15378"/>
        <dbReference type="ChEBI" id="CHEBI:30616"/>
        <dbReference type="ChEBI" id="CHEBI:43474"/>
        <dbReference type="ChEBI" id="CHEBI:456216"/>
        <dbReference type="EC" id="3.6.4.13"/>
    </reaction>
</comment>
<name>A0A8H3TUK2_9TREE</name>
<evidence type="ECO:0000313" key="15">
    <source>
        <dbReference type="Proteomes" id="UP000620104"/>
    </source>
</evidence>
<dbReference type="OrthoDB" id="10253254at2759"/>
<dbReference type="Pfam" id="PF21010">
    <property type="entry name" value="HA2_C"/>
    <property type="match status" value="1"/>
</dbReference>
<comment type="caution">
    <text evidence="14">The sequence shown here is derived from an EMBL/GenBank/DDBJ whole genome shotgun (WGS) entry which is preliminary data.</text>
</comment>
<dbReference type="InterPro" id="IPR048333">
    <property type="entry name" value="HA2_WH"/>
</dbReference>
<feature type="compositionally biased region" description="Low complexity" evidence="11">
    <location>
        <begin position="252"/>
        <end position="262"/>
    </location>
</feature>
<feature type="compositionally biased region" description="Acidic residues" evidence="11">
    <location>
        <begin position="279"/>
        <end position="288"/>
    </location>
</feature>
<keyword evidence="6" id="KW-0347">Helicase</keyword>
<feature type="region of interest" description="Disordered" evidence="11">
    <location>
        <begin position="857"/>
        <end position="885"/>
    </location>
</feature>
<evidence type="ECO:0000256" key="2">
    <source>
        <dbReference type="ARBA" id="ARBA00008792"/>
    </source>
</evidence>
<dbReference type="GO" id="GO:0003724">
    <property type="term" value="F:RNA helicase activity"/>
    <property type="evidence" value="ECO:0007669"/>
    <property type="project" value="UniProtKB-EC"/>
</dbReference>
<dbReference type="InterPro" id="IPR007502">
    <property type="entry name" value="Helicase-assoc_dom"/>
</dbReference>
<evidence type="ECO:0000256" key="4">
    <source>
        <dbReference type="ARBA" id="ARBA00022741"/>
    </source>
</evidence>
<feature type="compositionally biased region" description="Polar residues" evidence="11">
    <location>
        <begin position="8"/>
        <end position="21"/>
    </location>
</feature>
<feature type="compositionally biased region" description="Acidic residues" evidence="11">
    <location>
        <begin position="393"/>
        <end position="434"/>
    </location>
</feature>
<feature type="region of interest" description="Disordered" evidence="11">
    <location>
        <begin position="1"/>
        <end position="91"/>
    </location>
</feature>
<evidence type="ECO:0000256" key="5">
    <source>
        <dbReference type="ARBA" id="ARBA00022801"/>
    </source>
</evidence>
<evidence type="ECO:0000259" key="13">
    <source>
        <dbReference type="PROSITE" id="PS51194"/>
    </source>
</evidence>
<evidence type="ECO:0000259" key="12">
    <source>
        <dbReference type="PROSITE" id="PS51192"/>
    </source>
</evidence>
<evidence type="ECO:0000256" key="3">
    <source>
        <dbReference type="ARBA" id="ARBA00012552"/>
    </source>
</evidence>
<dbReference type="Pfam" id="PF07717">
    <property type="entry name" value="OB_NTP_bind"/>
    <property type="match status" value="1"/>
</dbReference>
<keyword evidence="8" id="KW-0694">RNA-binding</keyword>
<dbReference type="Gene3D" id="3.40.50.300">
    <property type="entry name" value="P-loop containing nucleotide triphosphate hydrolases"/>
    <property type="match status" value="3"/>
</dbReference>
<proteinExistence type="inferred from homology"/>
<dbReference type="GO" id="GO:1990904">
    <property type="term" value="C:ribonucleoprotein complex"/>
    <property type="evidence" value="ECO:0007669"/>
    <property type="project" value="UniProtKB-ARBA"/>
</dbReference>
<evidence type="ECO:0000256" key="8">
    <source>
        <dbReference type="ARBA" id="ARBA00022884"/>
    </source>
</evidence>
<evidence type="ECO:0000256" key="7">
    <source>
        <dbReference type="ARBA" id="ARBA00022840"/>
    </source>
</evidence>
<dbReference type="SMART" id="SM00490">
    <property type="entry name" value="HELICc"/>
    <property type="match status" value="1"/>
</dbReference>
<dbReference type="Pfam" id="PF00271">
    <property type="entry name" value="Helicase_C"/>
    <property type="match status" value="1"/>
</dbReference>
<dbReference type="GO" id="GO:0016787">
    <property type="term" value="F:hydrolase activity"/>
    <property type="evidence" value="ECO:0007669"/>
    <property type="project" value="UniProtKB-KW"/>
</dbReference>
<dbReference type="PANTHER" id="PTHR18934">
    <property type="entry name" value="ATP-DEPENDENT RNA HELICASE"/>
    <property type="match status" value="1"/>
</dbReference>
<evidence type="ECO:0000256" key="1">
    <source>
        <dbReference type="ARBA" id="ARBA00004604"/>
    </source>
</evidence>
<feature type="compositionally biased region" description="Basic and acidic residues" evidence="11">
    <location>
        <begin position="817"/>
        <end position="828"/>
    </location>
</feature>
<keyword evidence="5" id="KW-0378">Hydrolase</keyword>
<feature type="compositionally biased region" description="Polar residues" evidence="11">
    <location>
        <begin position="309"/>
        <end position="326"/>
    </location>
</feature>
<dbReference type="FunFam" id="3.40.50.300:FF:000637">
    <property type="entry name" value="ATP-dependent RNA helicase DHX37/DHR1"/>
    <property type="match status" value="1"/>
</dbReference>
<dbReference type="SUPFAM" id="SSF52540">
    <property type="entry name" value="P-loop containing nucleoside triphosphate hydrolases"/>
    <property type="match status" value="1"/>
</dbReference>
<dbReference type="CDD" id="cd17982">
    <property type="entry name" value="DEXHc_DHX37"/>
    <property type="match status" value="1"/>
</dbReference>
<dbReference type="PROSITE" id="PS51192">
    <property type="entry name" value="HELICASE_ATP_BIND_1"/>
    <property type="match status" value="1"/>
</dbReference>
<evidence type="ECO:0000256" key="11">
    <source>
        <dbReference type="SAM" id="MobiDB-lite"/>
    </source>
</evidence>
<evidence type="ECO:0000256" key="10">
    <source>
        <dbReference type="ARBA" id="ARBA00047984"/>
    </source>
</evidence>
<feature type="domain" description="Helicase ATP-binding" evidence="12">
    <location>
        <begin position="556"/>
        <end position="736"/>
    </location>
</feature>
<dbReference type="Pfam" id="PF00270">
    <property type="entry name" value="DEAD"/>
    <property type="match status" value="1"/>
</dbReference>
<dbReference type="EMBL" id="BLZA01000021">
    <property type="protein sequence ID" value="GHJ87442.1"/>
    <property type="molecule type" value="Genomic_DNA"/>
</dbReference>
<sequence>MARPQVRQRYNSKARQSTLGGSSHKKRRRTKTETTNQDEEGDVFEGIGRDEAEDGVEQNHHVPEPQSQSRIETMRKELAPEGEAAMSSKKRKRLDAYIAKKLKQEEMQESLRIIAANALATPSADQSSANAANALSNLEIKSTKTLGQFPLNPLSAQDLADRKEDLVVRKAMVGAPVGRSRGRRARAGAYENVGMEGQDSDEDGNQDCDSEVEVVEKDERSIKKRKKAERIGIIVDAGSGLAPTAPKKSKKTQTLLSKSASKQNSNTLKPTVKSKDESSDFDSSDSENDAPASKKPSPIAKTEPIADTVETTDPPTIKPQYSNTATLPVAPLGTGSALRRGPNGEVIGPRIVERKPKIKTVRMTGHERRLLRKRQAMLDEMEEHGFDGLSDGEMLEDDDEEVDDTSDEGSENDDDTDDGTDSDNEDDSEDESDSDGDHSDGSSMEEDEGVVPDQQGQSASTSKASKFRQWAMQQTASSIAPNLLALNKPLQADHQEVGQLPMGPLGGEYSIPSTSLLSRDAAGPSASAVRPKINRRPSVSESRQGLPVVAEEQPLMEAILLNPVVIVCGETGSGKTTQVPQMLYEAGFGFPGSDNPGMIAVTQPRRVAAVSLSIRVASELNLPSDSRVVAHQIRYSSTTSKETAIKFMTDGVILRELAADFLLKRYSVVVVDEAHERGVNTDVLIGVLSRVAKLREKMWREKKDDVKPLRIVIMSATLRVSDFAQNSVLFATPPPIIEISARQHPVTTHFNRRTPNDYVTEAYKKVVKIHARLPPGGVLVFMTGQGEISALCRKLERRFGKKAIEERKKSKAMKAGSSRDEAAKAWEDGEFDSKPRKIAETQDAVLEVEDLDIGYGDDLAGDVDDGQDADEPNPDSEALDSDDEDADAKLGIDKEESEVPLYVLPLYSLLSNEQQLKVFQPPPEGSRLVIVATNVAETSLTIPGIKYVVDAGRVKERQYDASTGVQKFSVAWISKASAAQRAGRAGRTGPGHCYRLYSSAMFENHFEAFSKPEILRMPIEGIMLTMKSMNIDAVVNFPFPTPPDRQGLKRAETLLTNLGALERATKTIVVRGVEKSGTVGGKITDLGKAMSTFPVTPRFAKMLVIGQQHGCLPYIIVIVSALSVGDPFLREEALGLQPEDTNTEGAELEGEIPELRHIKSVDIQAKEERKAKRRAFYKSSQRYMALGNYTSDLFKLIALLGAYDYEGSNPNFCAKNFVRPKAMKEIQQLRQQITAIAASQMPAAKLDPTAKLRPPNDTQLKVIRQVLCAGFIDQVAVRKDLATKSSNMGNKFETTRGVAYKALGVPEDVFIHPSSSLSSSSPPDFVVFGEVVSTSKVWIKSITKINPAWLSTLGKSMCTFSRPLDLPSTSAQREVQTAGKAGKAAAKTSANTRDAYVTPHFGDLGVDLPAMKVIQRLDKGRWVTEI</sequence>
<dbReference type="FunFam" id="1.20.120.1080:FF:000039">
    <property type="entry name" value="Unplaced genomic scaffold supercont1.1, whole genome shotgun sequence"/>
    <property type="match status" value="1"/>
</dbReference>
<dbReference type="GO" id="GO:0005524">
    <property type="term" value="F:ATP binding"/>
    <property type="evidence" value="ECO:0007669"/>
    <property type="project" value="UniProtKB-KW"/>
</dbReference>
<dbReference type="InterPro" id="IPR002464">
    <property type="entry name" value="DNA/RNA_helicase_DEAH_CS"/>
</dbReference>
<dbReference type="InterPro" id="IPR014001">
    <property type="entry name" value="Helicase_ATP-bd"/>
</dbReference>
<dbReference type="GO" id="GO:0003723">
    <property type="term" value="F:RNA binding"/>
    <property type="evidence" value="ECO:0007669"/>
    <property type="project" value="UniProtKB-KW"/>
</dbReference>
<dbReference type="GO" id="GO:0000462">
    <property type="term" value="P:maturation of SSU-rRNA from tricistronic rRNA transcript (SSU-rRNA, 5.8S rRNA, LSU-rRNA)"/>
    <property type="evidence" value="ECO:0007669"/>
    <property type="project" value="TreeGrafter"/>
</dbReference>
<dbReference type="PROSITE" id="PS51194">
    <property type="entry name" value="HELICASE_CTER"/>
    <property type="match status" value="1"/>
</dbReference>
<evidence type="ECO:0000313" key="14">
    <source>
        <dbReference type="EMBL" id="GHJ87442.1"/>
    </source>
</evidence>
<comment type="subcellular location">
    <subcellularLocation>
        <location evidence="1">Nucleus</location>
        <location evidence="1">Nucleolus</location>
    </subcellularLocation>
</comment>
<dbReference type="SMART" id="SM00847">
    <property type="entry name" value="HA2"/>
    <property type="match status" value="1"/>
</dbReference>
<dbReference type="EC" id="3.6.4.13" evidence="3"/>
<reference evidence="14" key="1">
    <citation type="submission" date="2020-07" db="EMBL/GenBank/DDBJ databases">
        <title>Draft Genome Sequence of a Deep-Sea Yeast, Naganishia (Cryptococcus) liquefaciens strain N6.</title>
        <authorList>
            <person name="Han Y.W."/>
            <person name="Kajitani R."/>
            <person name="Morimoto H."/>
            <person name="Parhat M."/>
            <person name="Tsubouchi H."/>
            <person name="Bakenova O."/>
            <person name="Ogata M."/>
            <person name="Argunhan B."/>
            <person name="Aoki R."/>
            <person name="Kajiwara S."/>
            <person name="Itoh T."/>
            <person name="Iwasaki H."/>
        </authorList>
    </citation>
    <scope>NUCLEOTIDE SEQUENCE</scope>
    <source>
        <strain evidence="14">N6</strain>
    </source>
</reference>
<feature type="compositionally biased region" description="Polar residues" evidence="11">
    <location>
        <begin position="454"/>
        <end position="464"/>
    </location>
</feature>
<comment type="similarity">
    <text evidence="2">Belongs to the DEAD box helicase family. DEAH subfamily.</text>
</comment>
<gene>
    <name evidence="14" type="ORF">NliqN6_3844</name>
</gene>
<keyword evidence="9" id="KW-0539">Nucleus</keyword>
<dbReference type="InterPro" id="IPR027417">
    <property type="entry name" value="P-loop_NTPase"/>
</dbReference>
<dbReference type="InterPro" id="IPR001650">
    <property type="entry name" value="Helicase_C-like"/>
</dbReference>
<feature type="compositionally biased region" description="Acidic residues" evidence="11">
    <location>
        <begin position="859"/>
        <end position="885"/>
    </location>
</feature>
<feature type="region of interest" description="Disordered" evidence="11">
    <location>
        <begin position="806"/>
        <end position="828"/>
    </location>
</feature>
<feature type="compositionally biased region" description="Acidic residues" evidence="11">
    <location>
        <begin position="198"/>
        <end position="213"/>
    </location>
</feature>
<dbReference type="FunFam" id="3.40.50.300:FF:003770">
    <property type="entry name" value="ATP-dependent RNA helicase DHR1, putative"/>
    <property type="match status" value="1"/>
</dbReference>
<evidence type="ECO:0000256" key="6">
    <source>
        <dbReference type="ARBA" id="ARBA00022806"/>
    </source>
</evidence>
<feature type="region of interest" description="Disordered" evidence="11">
    <location>
        <begin position="518"/>
        <end position="539"/>
    </location>
</feature>